<dbReference type="PANTHER" id="PTHR34820">
    <property type="entry name" value="INNER MEMBRANE PROTEIN YEBZ"/>
    <property type="match status" value="1"/>
</dbReference>
<dbReference type="AlphaFoldDB" id="A0A3D9Z2T9"/>
<dbReference type="GO" id="GO:0042597">
    <property type="term" value="C:periplasmic space"/>
    <property type="evidence" value="ECO:0007669"/>
    <property type="project" value="InterPro"/>
</dbReference>
<evidence type="ECO:0000313" key="7">
    <source>
        <dbReference type="EMBL" id="REF87639.1"/>
    </source>
</evidence>
<dbReference type="PANTHER" id="PTHR34820:SF4">
    <property type="entry name" value="INNER MEMBRANE PROTEIN YEBZ"/>
    <property type="match status" value="1"/>
</dbReference>
<gene>
    <name evidence="7" type="ORF">DES32_1262</name>
</gene>
<dbReference type="Gene3D" id="2.60.40.1220">
    <property type="match status" value="1"/>
</dbReference>
<reference evidence="7 8" key="1">
    <citation type="submission" date="2018-08" db="EMBL/GenBank/DDBJ databases">
        <title>Genomic Encyclopedia of Type Strains, Phase IV (KMG-IV): sequencing the most valuable type-strain genomes for metagenomic binning, comparative biology and taxonomic classification.</title>
        <authorList>
            <person name="Goeker M."/>
        </authorList>
    </citation>
    <scope>NUCLEOTIDE SEQUENCE [LARGE SCALE GENOMIC DNA]</scope>
    <source>
        <strain evidence="7 8">BW863</strain>
    </source>
</reference>
<evidence type="ECO:0000256" key="5">
    <source>
        <dbReference type="SAM" id="SignalP"/>
    </source>
</evidence>
<dbReference type="Proteomes" id="UP000256900">
    <property type="component" value="Unassembled WGS sequence"/>
</dbReference>
<keyword evidence="3 5" id="KW-0732">Signal</keyword>
<dbReference type="InterPro" id="IPR032694">
    <property type="entry name" value="CopC/D"/>
</dbReference>
<feature type="domain" description="CopC" evidence="6">
    <location>
        <begin position="25"/>
        <end position="119"/>
    </location>
</feature>
<dbReference type="SUPFAM" id="SSF81296">
    <property type="entry name" value="E set domains"/>
    <property type="match status" value="1"/>
</dbReference>
<keyword evidence="8" id="KW-1185">Reference proteome</keyword>
<evidence type="ECO:0000256" key="2">
    <source>
        <dbReference type="ARBA" id="ARBA00022723"/>
    </source>
</evidence>
<dbReference type="InterPro" id="IPR014755">
    <property type="entry name" value="Cu-Rt/internalin_Ig-like"/>
</dbReference>
<evidence type="ECO:0000256" key="4">
    <source>
        <dbReference type="ARBA" id="ARBA00023008"/>
    </source>
</evidence>
<comment type="subcellular location">
    <subcellularLocation>
        <location evidence="1">Cell envelope</location>
    </subcellularLocation>
</comment>
<evidence type="ECO:0000256" key="3">
    <source>
        <dbReference type="ARBA" id="ARBA00022729"/>
    </source>
</evidence>
<dbReference type="GO" id="GO:0005507">
    <property type="term" value="F:copper ion binding"/>
    <property type="evidence" value="ECO:0007669"/>
    <property type="project" value="InterPro"/>
</dbReference>
<dbReference type="OrthoDB" id="9796814at2"/>
<sequence>MKHASLLIAATGLASFLVSTQAFAHAFLNHAEPGVGTIVNASPPELQLTFTEDIVAAFSGASAVTAGGAPVPTGKAVVGPANTLHLRLAHALKPGTYVVSWHVVSVDTHHTQGTYKFTIAP</sequence>
<organism evidence="7 8">
    <name type="scientific">Methylovirgula ligni</name>
    <dbReference type="NCBI Taxonomy" id="569860"/>
    <lineage>
        <taxon>Bacteria</taxon>
        <taxon>Pseudomonadati</taxon>
        <taxon>Pseudomonadota</taxon>
        <taxon>Alphaproteobacteria</taxon>
        <taxon>Hyphomicrobiales</taxon>
        <taxon>Beijerinckiaceae</taxon>
        <taxon>Methylovirgula</taxon>
    </lineage>
</organism>
<protein>
    <recommendedName>
        <fullName evidence="6">CopC domain-containing protein</fullName>
    </recommendedName>
</protein>
<dbReference type="GO" id="GO:0006825">
    <property type="term" value="P:copper ion transport"/>
    <property type="evidence" value="ECO:0007669"/>
    <property type="project" value="InterPro"/>
</dbReference>
<dbReference type="Pfam" id="PF04234">
    <property type="entry name" value="CopC"/>
    <property type="match status" value="1"/>
</dbReference>
<keyword evidence="2" id="KW-0479">Metal-binding</keyword>
<evidence type="ECO:0000256" key="1">
    <source>
        <dbReference type="ARBA" id="ARBA00004196"/>
    </source>
</evidence>
<feature type="signal peptide" evidence="5">
    <location>
        <begin position="1"/>
        <end position="24"/>
    </location>
</feature>
<proteinExistence type="predicted"/>
<dbReference type="RefSeq" id="WP_115835819.1">
    <property type="nucleotide sequence ID" value="NZ_CP025086.1"/>
</dbReference>
<dbReference type="GO" id="GO:0046688">
    <property type="term" value="P:response to copper ion"/>
    <property type="evidence" value="ECO:0007669"/>
    <property type="project" value="InterPro"/>
</dbReference>
<evidence type="ECO:0000313" key="8">
    <source>
        <dbReference type="Proteomes" id="UP000256900"/>
    </source>
</evidence>
<comment type="caution">
    <text evidence="7">The sequence shown here is derived from an EMBL/GenBank/DDBJ whole genome shotgun (WGS) entry which is preliminary data.</text>
</comment>
<dbReference type="GO" id="GO:0030313">
    <property type="term" value="C:cell envelope"/>
    <property type="evidence" value="ECO:0007669"/>
    <property type="project" value="UniProtKB-SubCell"/>
</dbReference>
<dbReference type="InterPro" id="IPR007348">
    <property type="entry name" value="CopC_dom"/>
</dbReference>
<accession>A0A3D9Z2T9</accession>
<keyword evidence="4" id="KW-0186">Copper</keyword>
<name>A0A3D9Z2T9_9HYPH</name>
<evidence type="ECO:0000259" key="6">
    <source>
        <dbReference type="Pfam" id="PF04234"/>
    </source>
</evidence>
<dbReference type="EMBL" id="QUMO01000002">
    <property type="protein sequence ID" value="REF87639.1"/>
    <property type="molecule type" value="Genomic_DNA"/>
</dbReference>
<dbReference type="InterPro" id="IPR014756">
    <property type="entry name" value="Ig_E-set"/>
</dbReference>
<dbReference type="GO" id="GO:0005886">
    <property type="term" value="C:plasma membrane"/>
    <property type="evidence" value="ECO:0007669"/>
    <property type="project" value="TreeGrafter"/>
</dbReference>
<feature type="chain" id="PRO_5017666895" description="CopC domain-containing protein" evidence="5">
    <location>
        <begin position="25"/>
        <end position="121"/>
    </location>
</feature>